<accession>A0A1B6IKL1</accession>
<evidence type="ECO:0000313" key="1">
    <source>
        <dbReference type="EMBL" id="JAS87458.1"/>
    </source>
</evidence>
<proteinExistence type="predicted"/>
<protein>
    <submittedName>
        <fullName evidence="1">Uncharacterized protein</fullName>
    </submittedName>
</protein>
<feature type="non-terminal residue" evidence="1">
    <location>
        <position position="134"/>
    </location>
</feature>
<dbReference type="SUPFAM" id="SSF50814">
    <property type="entry name" value="Lipocalins"/>
    <property type="match status" value="1"/>
</dbReference>
<dbReference type="InterPro" id="IPR022272">
    <property type="entry name" value="Lipocalin_CS"/>
</dbReference>
<reference evidence="1" key="1">
    <citation type="submission" date="2015-11" db="EMBL/GenBank/DDBJ databases">
        <title>De novo transcriptome assembly of four potential Pierce s Disease insect vectors from Arizona vineyards.</title>
        <authorList>
            <person name="Tassone E.E."/>
        </authorList>
    </citation>
    <scope>NUCLEOTIDE SEQUENCE</scope>
</reference>
<dbReference type="InterPro" id="IPR012674">
    <property type="entry name" value="Calycin"/>
</dbReference>
<name>A0A1B6IKL1_9HEMI</name>
<feature type="non-terminal residue" evidence="1">
    <location>
        <position position="1"/>
    </location>
</feature>
<organism evidence="1">
    <name type="scientific">Homalodisca liturata</name>
    <dbReference type="NCBI Taxonomy" id="320908"/>
    <lineage>
        <taxon>Eukaryota</taxon>
        <taxon>Metazoa</taxon>
        <taxon>Ecdysozoa</taxon>
        <taxon>Arthropoda</taxon>
        <taxon>Hexapoda</taxon>
        <taxon>Insecta</taxon>
        <taxon>Pterygota</taxon>
        <taxon>Neoptera</taxon>
        <taxon>Paraneoptera</taxon>
        <taxon>Hemiptera</taxon>
        <taxon>Auchenorrhyncha</taxon>
        <taxon>Membracoidea</taxon>
        <taxon>Cicadellidae</taxon>
        <taxon>Cicadellinae</taxon>
        <taxon>Proconiini</taxon>
        <taxon>Homalodisca</taxon>
    </lineage>
</organism>
<sequence length="134" mass="14998">LPCHPLITSRVQITHSIQLSQECVFVFTTNTMHLLYTLFLAALPAIYAASSPNTPTCPISPYTNVDLNKLSGTWYAVRGIEHNRGRQTTRQRNNKSCPLITLSVTDSTHVVFSYDSKNGSEPRQYNLTVRDTAL</sequence>
<dbReference type="EMBL" id="GECU01020248">
    <property type="protein sequence ID" value="JAS87458.1"/>
    <property type="molecule type" value="Transcribed_RNA"/>
</dbReference>
<gene>
    <name evidence="1" type="ORF">g.17018</name>
</gene>
<dbReference type="PROSITE" id="PS00213">
    <property type="entry name" value="LIPOCALIN"/>
    <property type="match status" value="1"/>
</dbReference>
<dbReference type="AlphaFoldDB" id="A0A1B6IKL1"/>